<dbReference type="PROSITE" id="PS50109">
    <property type="entry name" value="HIS_KIN"/>
    <property type="match status" value="1"/>
</dbReference>
<dbReference type="SMART" id="SM00304">
    <property type="entry name" value="HAMP"/>
    <property type="match status" value="1"/>
</dbReference>
<dbReference type="GO" id="GO:0030295">
    <property type="term" value="F:protein kinase activator activity"/>
    <property type="evidence" value="ECO:0007669"/>
    <property type="project" value="TreeGrafter"/>
</dbReference>
<dbReference type="Gene3D" id="3.30.565.10">
    <property type="entry name" value="Histidine kinase-like ATPase, C-terminal domain"/>
    <property type="match status" value="1"/>
</dbReference>
<organism evidence="11 12">
    <name type="scientific">Hahella chejuensis (strain KCTC 2396)</name>
    <dbReference type="NCBI Taxonomy" id="349521"/>
    <lineage>
        <taxon>Bacteria</taxon>
        <taxon>Pseudomonadati</taxon>
        <taxon>Pseudomonadota</taxon>
        <taxon>Gammaproteobacteria</taxon>
        <taxon>Oceanospirillales</taxon>
        <taxon>Hahellaceae</taxon>
        <taxon>Hahella</taxon>
    </lineage>
</organism>
<dbReference type="KEGG" id="hch:HCH_02558"/>
<dbReference type="eggNOG" id="COG4251">
    <property type="taxonomic scope" value="Bacteria"/>
</dbReference>
<sequence length="488" mass="54353">MKWSQMPIKHKLIMMTLFTSVIGIVVVSLSFIWYENLTYKDQLKQEMNVIGKILADRSNAALVFSDTAQLQDNVNSLKLRQSIELSCIYDAMGAPLSSFSRRQDLQCPLAPAAHEGEFTSSYFHLTQAIELDGESIGKLYIRSSLQELVGHLQNYIATAAIVSALVVMALLLVSSMLQRIISTPLVHLTETATRIARVKDYSLRAEQESEDEIGQLVVAFNSMLDTIEEQNAQILHNYENLEKIVAQRTAELRSANKELEAFSYSVSHDLRQPLRAIDGFSDALLEDCSDQLDEVAMDYLNRVRAASQRMGRLIDSMLTLSRVTRYKVESKEVNLSNLAATIFEALQADQPERHVEAVIQPGLMTQGDENLLGVALSNLIGNAWKYSSKLSHARIEFGAIDKDGERIFYVKDNGAGFDMKYADKLFVAFNRLHSPAEFEGSGIGLATVSRVISRHGGRIWAESQPGEGSVFYFTLNDAAVDAHETGAR</sequence>
<evidence type="ECO:0000256" key="2">
    <source>
        <dbReference type="ARBA" id="ARBA00004370"/>
    </source>
</evidence>
<evidence type="ECO:0000256" key="8">
    <source>
        <dbReference type="SAM" id="Phobius"/>
    </source>
</evidence>
<keyword evidence="6 11" id="KW-0418">Kinase</keyword>
<evidence type="ECO:0000256" key="6">
    <source>
        <dbReference type="ARBA" id="ARBA00022777"/>
    </source>
</evidence>
<feature type="transmembrane region" description="Helical" evidence="8">
    <location>
        <begin position="12"/>
        <end position="34"/>
    </location>
</feature>
<feature type="domain" description="HAMP" evidence="10">
    <location>
        <begin position="179"/>
        <end position="232"/>
    </location>
</feature>
<protein>
    <recommendedName>
        <fullName evidence="3">histidine kinase</fullName>
        <ecNumber evidence="3">2.7.13.3</ecNumber>
    </recommendedName>
</protein>
<dbReference type="InterPro" id="IPR050351">
    <property type="entry name" value="BphY/WalK/GraS-like"/>
</dbReference>
<dbReference type="Proteomes" id="UP000000238">
    <property type="component" value="Chromosome"/>
</dbReference>
<name>Q2SJ16_HAHCH</name>
<evidence type="ECO:0000259" key="10">
    <source>
        <dbReference type="PROSITE" id="PS50885"/>
    </source>
</evidence>
<dbReference type="InterPro" id="IPR036890">
    <property type="entry name" value="HATPase_C_sf"/>
</dbReference>
<dbReference type="Gene3D" id="6.10.340.10">
    <property type="match status" value="1"/>
</dbReference>
<keyword evidence="5" id="KW-0808">Transferase</keyword>
<dbReference type="EMBL" id="CP000155">
    <property type="protein sequence ID" value="ABC29358.1"/>
    <property type="molecule type" value="Genomic_DNA"/>
</dbReference>
<dbReference type="PANTHER" id="PTHR42878">
    <property type="entry name" value="TWO-COMPONENT HISTIDINE KINASE"/>
    <property type="match status" value="1"/>
</dbReference>
<dbReference type="InterPro" id="IPR033417">
    <property type="entry name" value="CHASE8"/>
</dbReference>
<dbReference type="CDD" id="cd00082">
    <property type="entry name" value="HisKA"/>
    <property type="match status" value="1"/>
</dbReference>
<feature type="transmembrane region" description="Helical" evidence="8">
    <location>
        <begin position="152"/>
        <end position="173"/>
    </location>
</feature>
<dbReference type="Pfam" id="PF02518">
    <property type="entry name" value="HATPase_c"/>
    <property type="match status" value="1"/>
</dbReference>
<dbReference type="Pfam" id="PF00512">
    <property type="entry name" value="HisKA"/>
    <property type="match status" value="1"/>
</dbReference>
<dbReference type="CDD" id="cd06225">
    <property type="entry name" value="HAMP"/>
    <property type="match status" value="1"/>
</dbReference>
<proteinExistence type="predicted"/>
<keyword evidence="4" id="KW-0597">Phosphoprotein</keyword>
<dbReference type="RefSeq" id="WP_011396427.1">
    <property type="nucleotide sequence ID" value="NC_007645.1"/>
</dbReference>
<dbReference type="SMART" id="SM00387">
    <property type="entry name" value="HATPase_c"/>
    <property type="match status" value="1"/>
</dbReference>
<evidence type="ECO:0000256" key="1">
    <source>
        <dbReference type="ARBA" id="ARBA00000085"/>
    </source>
</evidence>
<dbReference type="InterPro" id="IPR003660">
    <property type="entry name" value="HAMP_dom"/>
</dbReference>
<dbReference type="SUPFAM" id="SSF158472">
    <property type="entry name" value="HAMP domain-like"/>
    <property type="match status" value="1"/>
</dbReference>
<dbReference type="Gene3D" id="1.10.287.130">
    <property type="match status" value="1"/>
</dbReference>
<dbReference type="SUPFAM" id="SSF55874">
    <property type="entry name" value="ATPase domain of HSP90 chaperone/DNA topoisomerase II/histidine kinase"/>
    <property type="match status" value="1"/>
</dbReference>
<reference evidence="11 12" key="1">
    <citation type="journal article" date="2005" name="Nucleic Acids Res.">
        <title>Genomic blueprint of Hahella chejuensis, a marine microbe producing an algicidal agent.</title>
        <authorList>
            <person name="Jeong H."/>
            <person name="Yim J.H."/>
            <person name="Lee C."/>
            <person name="Choi S.-H."/>
            <person name="Park Y.K."/>
            <person name="Yoon S.H."/>
            <person name="Hur C.-G."/>
            <person name="Kang H.-Y."/>
            <person name="Kim D."/>
            <person name="Lee H.H."/>
            <person name="Park K.H."/>
            <person name="Park S.-H."/>
            <person name="Park H.-S."/>
            <person name="Lee H.K."/>
            <person name="Oh T.K."/>
            <person name="Kim J.F."/>
        </authorList>
    </citation>
    <scope>NUCLEOTIDE SEQUENCE [LARGE SCALE GENOMIC DNA]</scope>
    <source>
        <strain evidence="11 12">KCTC 2396</strain>
    </source>
</reference>
<comment type="catalytic activity">
    <reaction evidence="1">
        <text>ATP + protein L-histidine = ADP + protein N-phospho-L-histidine.</text>
        <dbReference type="EC" id="2.7.13.3"/>
    </reaction>
</comment>
<keyword evidence="8" id="KW-0472">Membrane</keyword>
<dbReference type="EC" id="2.7.13.3" evidence="3"/>
<evidence type="ECO:0000256" key="5">
    <source>
        <dbReference type="ARBA" id="ARBA00022679"/>
    </source>
</evidence>
<dbReference type="PRINTS" id="PR00344">
    <property type="entry name" value="BCTRLSENSOR"/>
</dbReference>
<evidence type="ECO:0000259" key="9">
    <source>
        <dbReference type="PROSITE" id="PS50109"/>
    </source>
</evidence>
<dbReference type="SUPFAM" id="SSF47384">
    <property type="entry name" value="Homodimeric domain of signal transducing histidine kinase"/>
    <property type="match status" value="1"/>
</dbReference>
<dbReference type="Pfam" id="PF17152">
    <property type="entry name" value="CHASE8"/>
    <property type="match status" value="1"/>
</dbReference>
<dbReference type="InterPro" id="IPR003661">
    <property type="entry name" value="HisK_dim/P_dom"/>
</dbReference>
<dbReference type="SMART" id="SM00388">
    <property type="entry name" value="HisKA"/>
    <property type="match status" value="1"/>
</dbReference>
<keyword evidence="7" id="KW-0175">Coiled coil</keyword>
<keyword evidence="8" id="KW-1133">Transmembrane helix</keyword>
<dbReference type="PROSITE" id="PS50885">
    <property type="entry name" value="HAMP"/>
    <property type="match status" value="1"/>
</dbReference>
<feature type="domain" description="Histidine kinase" evidence="9">
    <location>
        <begin position="265"/>
        <end position="479"/>
    </location>
</feature>
<dbReference type="InterPro" id="IPR004358">
    <property type="entry name" value="Sig_transdc_His_kin-like_C"/>
</dbReference>
<feature type="coiled-coil region" evidence="7">
    <location>
        <begin position="224"/>
        <end position="258"/>
    </location>
</feature>
<dbReference type="GO" id="GO:0007234">
    <property type="term" value="P:osmosensory signaling via phosphorelay pathway"/>
    <property type="evidence" value="ECO:0007669"/>
    <property type="project" value="TreeGrafter"/>
</dbReference>
<dbReference type="FunFam" id="1.10.287.130:FF:000070">
    <property type="entry name" value="Histidine kinase sensor protein"/>
    <property type="match status" value="1"/>
</dbReference>
<dbReference type="InterPro" id="IPR003594">
    <property type="entry name" value="HATPase_dom"/>
</dbReference>
<dbReference type="AlphaFoldDB" id="Q2SJ16"/>
<dbReference type="GO" id="GO:0000156">
    <property type="term" value="F:phosphorelay response regulator activity"/>
    <property type="evidence" value="ECO:0007669"/>
    <property type="project" value="TreeGrafter"/>
</dbReference>
<keyword evidence="12" id="KW-1185">Reference proteome</keyword>
<dbReference type="STRING" id="349521.HCH_02558"/>
<accession>Q2SJ16</accession>
<dbReference type="InterPro" id="IPR036097">
    <property type="entry name" value="HisK_dim/P_sf"/>
</dbReference>
<dbReference type="Pfam" id="PF00672">
    <property type="entry name" value="HAMP"/>
    <property type="match status" value="1"/>
</dbReference>
<dbReference type="PANTHER" id="PTHR42878:SF15">
    <property type="entry name" value="BACTERIOPHYTOCHROME"/>
    <property type="match status" value="1"/>
</dbReference>
<keyword evidence="8" id="KW-0812">Transmembrane</keyword>
<dbReference type="FunFam" id="3.30.565.10:FF:000006">
    <property type="entry name" value="Sensor histidine kinase WalK"/>
    <property type="match status" value="1"/>
</dbReference>
<evidence type="ECO:0000256" key="7">
    <source>
        <dbReference type="SAM" id="Coils"/>
    </source>
</evidence>
<evidence type="ECO:0000256" key="3">
    <source>
        <dbReference type="ARBA" id="ARBA00012438"/>
    </source>
</evidence>
<dbReference type="GO" id="GO:0000155">
    <property type="term" value="F:phosphorelay sensor kinase activity"/>
    <property type="evidence" value="ECO:0007669"/>
    <property type="project" value="InterPro"/>
</dbReference>
<gene>
    <name evidence="11" type="ordered locus">HCH_02558</name>
</gene>
<evidence type="ECO:0000313" key="12">
    <source>
        <dbReference type="Proteomes" id="UP000000238"/>
    </source>
</evidence>
<dbReference type="InterPro" id="IPR005467">
    <property type="entry name" value="His_kinase_dom"/>
</dbReference>
<comment type="subcellular location">
    <subcellularLocation>
        <location evidence="2">Membrane</location>
    </subcellularLocation>
</comment>
<evidence type="ECO:0000313" key="11">
    <source>
        <dbReference type="EMBL" id="ABC29358.1"/>
    </source>
</evidence>
<dbReference type="GO" id="GO:0005886">
    <property type="term" value="C:plasma membrane"/>
    <property type="evidence" value="ECO:0007669"/>
    <property type="project" value="UniProtKB-ARBA"/>
</dbReference>
<evidence type="ECO:0000256" key="4">
    <source>
        <dbReference type="ARBA" id="ARBA00022553"/>
    </source>
</evidence>
<dbReference type="OrthoDB" id="6110670at2"/>
<dbReference type="HOGENOM" id="CLU_000445_114_71_6"/>
<dbReference type="eggNOG" id="COG3850">
    <property type="taxonomic scope" value="Bacteria"/>
</dbReference>